<dbReference type="SUPFAM" id="SSF50974">
    <property type="entry name" value="Nitrous oxide reductase, N-terminal domain"/>
    <property type="match status" value="1"/>
</dbReference>
<reference evidence="1" key="1">
    <citation type="submission" date="2018-05" db="EMBL/GenBank/DDBJ databases">
        <authorList>
            <person name="Lanie J.A."/>
            <person name="Ng W.-L."/>
            <person name="Kazmierczak K.M."/>
            <person name="Andrzejewski T.M."/>
            <person name="Davidsen T.M."/>
            <person name="Wayne K.J."/>
            <person name="Tettelin H."/>
            <person name="Glass J.I."/>
            <person name="Rusch D."/>
            <person name="Podicherti R."/>
            <person name="Tsui H.-C.T."/>
            <person name="Winkler M.E."/>
        </authorList>
    </citation>
    <scope>NUCLEOTIDE SEQUENCE</scope>
</reference>
<evidence type="ECO:0000313" key="1">
    <source>
        <dbReference type="EMBL" id="SVC87053.1"/>
    </source>
</evidence>
<dbReference type="PANTHER" id="PTHR47197:SF3">
    <property type="entry name" value="DIHYDRO-HEME D1 DEHYDROGENASE"/>
    <property type="match status" value="1"/>
</dbReference>
<dbReference type="NCBIfam" id="TIGR02276">
    <property type="entry name" value="beta_rpt_yvtn"/>
    <property type="match status" value="2"/>
</dbReference>
<dbReference type="InterPro" id="IPR011045">
    <property type="entry name" value="N2O_reductase_N"/>
</dbReference>
<dbReference type="EMBL" id="UINC01115779">
    <property type="protein sequence ID" value="SVC87053.1"/>
    <property type="molecule type" value="Genomic_DNA"/>
</dbReference>
<dbReference type="InterPro" id="IPR015943">
    <property type="entry name" value="WD40/YVTN_repeat-like_dom_sf"/>
</dbReference>
<dbReference type="PANTHER" id="PTHR47197">
    <property type="entry name" value="PROTEIN NIRF"/>
    <property type="match status" value="1"/>
</dbReference>
<protein>
    <recommendedName>
        <fullName evidence="2">PQQ-dependent catabolism-associated beta-propeller protein</fullName>
    </recommendedName>
</protein>
<evidence type="ECO:0008006" key="2">
    <source>
        <dbReference type="Google" id="ProtNLM"/>
    </source>
</evidence>
<dbReference type="InterPro" id="IPR051200">
    <property type="entry name" value="Host-pathogen_enzymatic-act"/>
</dbReference>
<organism evidence="1">
    <name type="scientific">marine metagenome</name>
    <dbReference type="NCBI Taxonomy" id="408172"/>
    <lineage>
        <taxon>unclassified sequences</taxon>
        <taxon>metagenomes</taxon>
        <taxon>ecological metagenomes</taxon>
    </lineage>
</organism>
<dbReference type="InterPro" id="IPR019405">
    <property type="entry name" value="Lactonase_7-beta_prop"/>
</dbReference>
<proteinExistence type="predicted"/>
<feature type="non-terminal residue" evidence="1">
    <location>
        <position position="1"/>
    </location>
</feature>
<dbReference type="Gene3D" id="2.130.10.10">
    <property type="entry name" value="YVTN repeat-like/Quinoprotein amine dehydrogenase"/>
    <property type="match status" value="2"/>
</dbReference>
<accession>A0A382QNG7</accession>
<sequence length="161" mass="17896">VIDIKANKLIADIPTDVRPRRFALTPDERELWVSAELSGMVNIVDIKTLKVIADIEFLPTGFRREQVTPVDVLITKDGRTAYVALGRANHVAVVDVKSRKVRDYILVGKRPWGLALTKDEDILYVANGLSDDITIIETGSRKTIKSVPVGMVPYAILIDDE</sequence>
<dbReference type="AlphaFoldDB" id="A0A382QNG7"/>
<gene>
    <name evidence="1" type="ORF">METZ01_LOCUS339907</name>
</gene>
<dbReference type="Pfam" id="PF10282">
    <property type="entry name" value="Lactonase"/>
    <property type="match status" value="1"/>
</dbReference>
<name>A0A382QNG7_9ZZZZ</name>
<dbReference type="InterPro" id="IPR011964">
    <property type="entry name" value="YVTN_b-propeller_repeat"/>
</dbReference>